<dbReference type="PROSITE" id="PS51352">
    <property type="entry name" value="THIOREDOXIN_2"/>
    <property type="match status" value="1"/>
</dbReference>
<evidence type="ECO:0000256" key="2">
    <source>
        <dbReference type="ARBA" id="ARBA00023284"/>
    </source>
</evidence>
<dbReference type="PROSITE" id="PS00194">
    <property type="entry name" value="THIOREDOXIN_1"/>
    <property type="match status" value="1"/>
</dbReference>
<evidence type="ECO:0000256" key="1">
    <source>
        <dbReference type="ARBA" id="ARBA00022729"/>
    </source>
</evidence>
<evidence type="ECO:0000256" key="5">
    <source>
        <dbReference type="SAM" id="SignalP"/>
    </source>
</evidence>
<dbReference type="InterPro" id="IPR013766">
    <property type="entry name" value="Thioredoxin_domain"/>
</dbReference>
<gene>
    <name evidence="7" type="ORF">GBM95_01655</name>
</gene>
<evidence type="ECO:0000313" key="7">
    <source>
        <dbReference type="EMBL" id="KAB7662807.1"/>
    </source>
</evidence>
<dbReference type="PANTHER" id="PTHR35891">
    <property type="entry name" value="THIOL:DISULFIDE INTERCHANGE PROTEIN DSBA"/>
    <property type="match status" value="1"/>
</dbReference>
<sequence length="213" mass="24032">MLSRRQVVLAAALAPASGSLLAAPTYTAGKEYLIVNPPAPTPRDTIEVVEFFAYTCPHCLQFAPHFEKWAKTAPKDVTIRVCPVAWQQKFQPFTQTYFALEALGLLDQLHMKFFESVIYQEHPYNYDNPAPDILDFMTKAGVDGKKWEQTMRSFSVMNKSRQATQYWNSYQIDSTPMIGVGGIYSTGPHLVGTREATPACISYLVDQVRAQRR</sequence>
<dbReference type="AlphaFoldDB" id="A0A6I1EQI9"/>
<dbReference type="InterPro" id="IPR023205">
    <property type="entry name" value="DsbA/DsbL"/>
</dbReference>
<evidence type="ECO:0000256" key="4">
    <source>
        <dbReference type="PIRSR" id="PIRSR001488-1"/>
    </source>
</evidence>
<proteinExistence type="inferred from homology"/>
<feature type="domain" description="Thioredoxin" evidence="6">
    <location>
        <begin position="12"/>
        <end position="142"/>
    </location>
</feature>
<feature type="signal peptide" evidence="5">
    <location>
        <begin position="1"/>
        <end position="22"/>
    </location>
</feature>
<dbReference type="Pfam" id="PF00085">
    <property type="entry name" value="Thioredoxin"/>
    <property type="match status" value="1"/>
</dbReference>
<accession>A0A6I1EQI9</accession>
<keyword evidence="3" id="KW-0574">Periplasm</keyword>
<keyword evidence="1 5" id="KW-0732">Signal</keyword>
<dbReference type="PIRSF" id="PIRSF001488">
    <property type="entry name" value="Tdi_protein"/>
    <property type="match status" value="1"/>
</dbReference>
<dbReference type="InterPro" id="IPR017937">
    <property type="entry name" value="Thioredoxin_CS"/>
</dbReference>
<dbReference type="GO" id="GO:0015036">
    <property type="term" value="F:disulfide oxidoreductase activity"/>
    <property type="evidence" value="ECO:0007669"/>
    <property type="project" value="UniProtKB-ARBA"/>
</dbReference>
<keyword evidence="2" id="KW-0676">Redox-active center</keyword>
<dbReference type="SUPFAM" id="SSF52833">
    <property type="entry name" value="Thioredoxin-like"/>
    <property type="match status" value="1"/>
</dbReference>
<dbReference type="CDD" id="cd03019">
    <property type="entry name" value="DsbA_DsbA"/>
    <property type="match status" value="1"/>
</dbReference>
<reference evidence="7 8" key="1">
    <citation type="submission" date="2019-10" db="EMBL/GenBank/DDBJ databases">
        <title>Genome diversity of Sutterella seckii.</title>
        <authorList>
            <person name="Chaplin A.V."/>
            <person name="Sokolova S.R."/>
            <person name="Mosin K.A."/>
            <person name="Ivanova E.L."/>
            <person name="Kochetkova T.O."/>
            <person name="Goltsov A.Y."/>
            <person name="Trofimov D.Y."/>
            <person name="Efimov B.A."/>
        </authorList>
    </citation>
    <scope>NUCLEOTIDE SEQUENCE [LARGE SCALE GENOMIC DNA]</scope>
    <source>
        <strain evidence="7 8">ASD393</strain>
    </source>
</reference>
<dbReference type="Proteomes" id="UP000430564">
    <property type="component" value="Unassembled WGS sequence"/>
</dbReference>
<dbReference type="RefSeq" id="WP_152157505.1">
    <property type="nucleotide sequence ID" value="NZ_WEHX01000004.1"/>
</dbReference>
<feature type="chain" id="PRO_5026067079" description="Thiol:disulfide interchange protein" evidence="5">
    <location>
        <begin position="23"/>
        <end position="213"/>
    </location>
</feature>
<evidence type="ECO:0000256" key="3">
    <source>
        <dbReference type="PIRNR" id="PIRNR001488"/>
    </source>
</evidence>
<keyword evidence="3" id="KW-1015">Disulfide bond</keyword>
<dbReference type="Gene3D" id="3.40.30.10">
    <property type="entry name" value="Glutaredoxin"/>
    <property type="match status" value="1"/>
</dbReference>
<protein>
    <recommendedName>
        <fullName evidence="3">Thiol:disulfide interchange protein</fullName>
    </recommendedName>
</protein>
<comment type="similarity">
    <text evidence="3">Belongs to the thioredoxin family.</text>
</comment>
<evidence type="ECO:0000259" key="6">
    <source>
        <dbReference type="PROSITE" id="PS51352"/>
    </source>
</evidence>
<dbReference type="InterPro" id="IPR036249">
    <property type="entry name" value="Thioredoxin-like_sf"/>
</dbReference>
<feature type="disulfide bond" description="Redox-active" evidence="4">
    <location>
        <begin position="56"/>
        <end position="59"/>
    </location>
</feature>
<evidence type="ECO:0000313" key="8">
    <source>
        <dbReference type="Proteomes" id="UP000430564"/>
    </source>
</evidence>
<dbReference type="InterPro" id="IPR050824">
    <property type="entry name" value="Thiol_disulfide_DsbA"/>
</dbReference>
<comment type="caution">
    <text evidence="7">The sequence shown here is derived from an EMBL/GenBank/DDBJ whole genome shotgun (WGS) entry which is preliminary data.</text>
</comment>
<dbReference type="EMBL" id="WEHX01000004">
    <property type="protein sequence ID" value="KAB7662807.1"/>
    <property type="molecule type" value="Genomic_DNA"/>
</dbReference>
<dbReference type="PANTHER" id="PTHR35891:SF3">
    <property type="entry name" value="THIOL:DISULFIDE INTERCHANGE PROTEIN DSBL"/>
    <property type="match status" value="1"/>
</dbReference>
<organism evidence="7 8">
    <name type="scientific">Sutterella seckii</name>
    <dbReference type="NCBI Taxonomy" id="1944635"/>
    <lineage>
        <taxon>Bacteria</taxon>
        <taxon>Pseudomonadati</taxon>
        <taxon>Pseudomonadota</taxon>
        <taxon>Betaproteobacteria</taxon>
        <taxon>Burkholderiales</taxon>
        <taxon>Sutterellaceae</taxon>
        <taxon>Sutterella</taxon>
    </lineage>
</organism>
<comment type="subcellular location">
    <subcellularLocation>
        <location evidence="3">Periplasm</location>
    </subcellularLocation>
</comment>
<dbReference type="OrthoDB" id="9784896at2"/>
<dbReference type="GO" id="GO:0042597">
    <property type="term" value="C:periplasmic space"/>
    <property type="evidence" value="ECO:0007669"/>
    <property type="project" value="UniProtKB-SubCell"/>
</dbReference>
<name>A0A6I1EQI9_9BURK</name>